<sequence>MGQKRKWLVTGIVGVAIATGIYVGQAAIISNADGATQPGSADDPLVTKSYLDEQLKKLTGGQWTGSGTGTGQTGSGGSTVSEARIQEMIAAEIAKLKQELQRQPQQPTTPTTGTAPTLEVLKLGPGQILYAGAGAEVIVRTGKTIAVSNDDGIPDLTSGVDLPAGSAITNNHLLVFPREGRGIKPDPKNKDEIYVMVRGSYILLKEDGTKSAP</sequence>
<dbReference type="RefSeq" id="WP_110843009.1">
    <property type="nucleotide sequence ID" value="NZ_QJVJ01000014.1"/>
</dbReference>
<feature type="compositionally biased region" description="Low complexity" evidence="1">
    <location>
        <begin position="101"/>
        <end position="117"/>
    </location>
</feature>
<protein>
    <submittedName>
        <fullName evidence="2">Uncharacterized protein</fullName>
    </submittedName>
</protein>
<name>A0A2V5JWI0_9BACL</name>
<proteinExistence type="predicted"/>
<feature type="region of interest" description="Disordered" evidence="1">
    <location>
        <begin position="98"/>
        <end position="118"/>
    </location>
</feature>
<dbReference type="Proteomes" id="UP000247476">
    <property type="component" value="Unassembled WGS sequence"/>
</dbReference>
<reference evidence="2 3" key="1">
    <citation type="submission" date="2018-05" db="EMBL/GenBank/DDBJ databases">
        <title>Paenibacillus flagellatus sp. nov., isolated from selenium mineral soil.</title>
        <authorList>
            <person name="Dai X."/>
        </authorList>
    </citation>
    <scope>NUCLEOTIDE SEQUENCE [LARGE SCALE GENOMIC DNA]</scope>
    <source>
        <strain evidence="2 3">DXL2</strain>
    </source>
</reference>
<gene>
    <name evidence="2" type="ORF">DLM86_26105</name>
</gene>
<feature type="region of interest" description="Disordered" evidence="1">
    <location>
        <begin position="59"/>
        <end position="79"/>
    </location>
</feature>
<accession>A0A2V5JWI0</accession>
<dbReference type="OrthoDB" id="2381664at2"/>
<evidence type="ECO:0000313" key="2">
    <source>
        <dbReference type="EMBL" id="PYI51165.1"/>
    </source>
</evidence>
<feature type="compositionally biased region" description="Gly residues" evidence="1">
    <location>
        <begin position="62"/>
        <end position="77"/>
    </location>
</feature>
<comment type="caution">
    <text evidence="2">The sequence shown here is derived from an EMBL/GenBank/DDBJ whole genome shotgun (WGS) entry which is preliminary data.</text>
</comment>
<evidence type="ECO:0000313" key="3">
    <source>
        <dbReference type="Proteomes" id="UP000247476"/>
    </source>
</evidence>
<organism evidence="2 3">
    <name type="scientific">Paenibacillus flagellatus</name>
    <dbReference type="NCBI Taxonomy" id="2211139"/>
    <lineage>
        <taxon>Bacteria</taxon>
        <taxon>Bacillati</taxon>
        <taxon>Bacillota</taxon>
        <taxon>Bacilli</taxon>
        <taxon>Bacillales</taxon>
        <taxon>Paenibacillaceae</taxon>
        <taxon>Paenibacillus</taxon>
    </lineage>
</organism>
<dbReference type="AlphaFoldDB" id="A0A2V5JWI0"/>
<keyword evidence="3" id="KW-1185">Reference proteome</keyword>
<evidence type="ECO:0000256" key="1">
    <source>
        <dbReference type="SAM" id="MobiDB-lite"/>
    </source>
</evidence>
<dbReference type="EMBL" id="QJVJ01000014">
    <property type="protein sequence ID" value="PYI51165.1"/>
    <property type="molecule type" value="Genomic_DNA"/>
</dbReference>